<organism evidence="1">
    <name type="scientific">gut metagenome</name>
    <dbReference type="NCBI Taxonomy" id="749906"/>
    <lineage>
        <taxon>unclassified sequences</taxon>
        <taxon>metagenomes</taxon>
        <taxon>organismal metagenomes</taxon>
    </lineage>
</organism>
<dbReference type="AlphaFoldDB" id="J9GSU1"/>
<comment type="caution">
    <text evidence="1">The sequence shown here is derived from an EMBL/GenBank/DDBJ whole genome shotgun (WGS) entry which is preliminary data.</text>
</comment>
<evidence type="ECO:0000313" key="1">
    <source>
        <dbReference type="EMBL" id="EJX05753.1"/>
    </source>
</evidence>
<sequence>MIFPHLDFPDRSFNPAIFTKQRIPIFNRQLYLWNRFSTSLHFINKIGGFILGK</sequence>
<gene>
    <name evidence="1" type="ORF">EVA_06148</name>
</gene>
<name>J9GSU1_9ZZZZ</name>
<accession>J9GSU1</accession>
<reference evidence="1" key="1">
    <citation type="journal article" date="2012" name="PLoS ONE">
        <title>Gene sets for utilization of primary and secondary nutrition supplies in the distal gut of endangered iberian lynx.</title>
        <authorList>
            <person name="Alcaide M."/>
            <person name="Messina E."/>
            <person name="Richter M."/>
            <person name="Bargiela R."/>
            <person name="Peplies J."/>
            <person name="Huws S.A."/>
            <person name="Newbold C.J."/>
            <person name="Golyshin P.N."/>
            <person name="Simon M.A."/>
            <person name="Lopez G."/>
            <person name="Yakimov M.M."/>
            <person name="Ferrer M."/>
        </authorList>
    </citation>
    <scope>NUCLEOTIDE SEQUENCE</scope>
</reference>
<proteinExistence type="predicted"/>
<dbReference type="EMBL" id="AMCI01001372">
    <property type="protein sequence ID" value="EJX05753.1"/>
    <property type="molecule type" value="Genomic_DNA"/>
</dbReference>
<protein>
    <submittedName>
        <fullName evidence="1">Uncharacterized protein</fullName>
    </submittedName>
</protein>